<evidence type="ECO:0000256" key="1">
    <source>
        <dbReference type="ARBA" id="ARBA00022679"/>
    </source>
</evidence>
<protein>
    <submittedName>
        <fullName evidence="4">Acetyltransferase</fullName>
    </submittedName>
</protein>
<keyword evidence="2" id="KW-0012">Acyltransferase</keyword>
<keyword evidence="5" id="KW-1185">Reference proteome</keyword>
<dbReference type="PANTHER" id="PTHR43800:SF1">
    <property type="entry name" value="PEPTIDYL-LYSINE N-ACETYLTRANSFERASE YJAB"/>
    <property type="match status" value="1"/>
</dbReference>
<dbReference type="InterPro" id="IPR000182">
    <property type="entry name" value="GNAT_dom"/>
</dbReference>
<evidence type="ECO:0000313" key="5">
    <source>
        <dbReference type="Proteomes" id="UP000052258"/>
    </source>
</evidence>
<dbReference type="CDD" id="cd04301">
    <property type="entry name" value="NAT_SF"/>
    <property type="match status" value="1"/>
</dbReference>
<evidence type="ECO:0000256" key="2">
    <source>
        <dbReference type="ARBA" id="ARBA00023315"/>
    </source>
</evidence>
<dbReference type="AlphaFoldDB" id="A0A0J8J4G3"/>
<organism evidence="4 5">
    <name type="scientific">Listeria fleischmannii 1991</name>
    <dbReference type="NCBI Taxonomy" id="1430899"/>
    <lineage>
        <taxon>Bacteria</taxon>
        <taxon>Bacillati</taxon>
        <taxon>Bacillota</taxon>
        <taxon>Bacilli</taxon>
        <taxon>Bacillales</taxon>
        <taxon>Listeriaceae</taxon>
        <taxon>Listeria</taxon>
    </lineage>
</organism>
<sequence>MKIKVVNKISPELIQHLLTVWESSVKATHLFLSHNEIQNIKKYIPEALDNVQHLIIIENEYPVGFMGINEQNLEMLFISNENRGKGLGKQLLEYGIKNFSVNKLSVNEQNPMAIGFYESIGFEVYKRSELDEQGNNYPILYMHKV</sequence>
<dbReference type="PROSITE" id="PS51186">
    <property type="entry name" value="GNAT"/>
    <property type="match status" value="1"/>
</dbReference>
<evidence type="ECO:0000313" key="4">
    <source>
        <dbReference type="EMBL" id="KMT59221.1"/>
    </source>
</evidence>
<evidence type="ECO:0000259" key="3">
    <source>
        <dbReference type="PROSITE" id="PS51186"/>
    </source>
</evidence>
<keyword evidence="1 4" id="KW-0808">Transferase</keyword>
<proteinExistence type="predicted"/>
<feature type="domain" description="N-acetyltransferase" evidence="3">
    <location>
        <begin position="4"/>
        <end position="145"/>
    </location>
</feature>
<dbReference type="OrthoDB" id="9789605at2"/>
<dbReference type="GO" id="GO:0016747">
    <property type="term" value="F:acyltransferase activity, transferring groups other than amino-acyl groups"/>
    <property type="evidence" value="ECO:0007669"/>
    <property type="project" value="InterPro"/>
</dbReference>
<reference evidence="4 5" key="1">
    <citation type="journal article" date="2015" name="Genome Biol. Evol.">
        <title>Comparative Genomics of Listeria Sensu Lato: Genus-Wide Differences in Evolutionary Dynamics and the Progressive Gain of Complex, Potentially Pathogenicity-Related Traits through Lateral Gene Transfer.</title>
        <authorList>
            <person name="Chiara M."/>
            <person name="Caruso M."/>
            <person name="D'Erchia A.M."/>
            <person name="Manzari C."/>
            <person name="Fraccalvieri R."/>
            <person name="Goffredo E."/>
            <person name="Latorre L."/>
            <person name="Miccolupo A."/>
            <person name="Padalino I."/>
            <person name="Santagada G."/>
            <person name="Chiocco D."/>
            <person name="Pesole G."/>
            <person name="Horner D.S."/>
            <person name="Parisi A."/>
        </authorList>
    </citation>
    <scope>NUCLEOTIDE SEQUENCE [LARGE SCALE GENOMIC DNA]</scope>
    <source>
        <strain evidence="4 5">1991</strain>
    </source>
</reference>
<comment type="caution">
    <text evidence="4">The sequence shown here is derived from an EMBL/GenBank/DDBJ whole genome shotgun (WGS) entry which is preliminary data.</text>
</comment>
<name>A0A0J8J4G3_9LIST</name>
<dbReference type="SUPFAM" id="SSF55729">
    <property type="entry name" value="Acyl-CoA N-acyltransferases (Nat)"/>
    <property type="match status" value="1"/>
</dbReference>
<accession>A0A0J8J4G3</accession>
<dbReference type="InterPro" id="IPR016181">
    <property type="entry name" value="Acyl_CoA_acyltransferase"/>
</dbReference>
<dbReference type="PANTHER" id="PTHR43800">
    <property type="entry name" value="PEPTIDYL-LYSINE N-ACETYLTRANSFERASE YJAB"/>
    <property type="match status" value="1"/>
</dbReference>
<dbReference type="Gene3D" id="3.40.630.30">
    <property type="match status" value="1"/>
</dbReference>
<gene>
    <name evidence="4" type="ORF">X560_1762</name>
</gene>
<dbReference type="RefSeq" id="WP_007475897.1">
    <property type="nucleotide sequence ID" value="NZ_KQ130616.1"/>
</dbReference>
<dbReference type="Proteomes" id="UP000052258">
    <property type="component" value="Unassembled WGS sequence"/>
</dbReference>
<dbReference type="EMBL" id="AZHO01000021">
    <property type="protein sequence ID" value="KMT59221.1"/>
    <property type="molecule type" value="Genomic_DNA"/>
</dbReference>
<dbReference type="Pfam" id="PF13673">
    <property type="entry name" value="Acetyltransf_10"/>
    <property type="match status" value="1"/>
</dbReference>
<dbReference type="PATRIC" id="fig|1430899.3.peg.1799"/>